<accession>Q0RPR4</accession>
<name>Q0RPR4_FRAAA</name>
<dbReference type="HOGENOM" id="CLU_2787792_0_0_11"/>
<sequence length="68" mass="6331">MGARNAARRSGGAAHFPLPGTLGATNGVATAWIGAGGVRGSTGAAGHATTRADVARAPPAGGAPVRAG</sequence>
<feature type="region of interest" description="Disordered" evidence="1">
    <location>
        <begin position="1"/>
        <end position="21"/>
    </location>
</feature>
<protein>
    <submittedName>
        <fullName evidence="2">Uncharacterized protein</fullName>
    </submittedName>
</protein>
<feature type="region of interest" description="Disordered" evidence="1">
    <location>
        <begin position="38"/>
        <end position="68"/>
    </location>
</feature>
<proteinExistence type="predicted"/>
<evidence type="ECO:0000313" key="2">
    <source>
        <dbReference type="EMBL" id="CAJ60467.1"/>
    </source>
</evidence>
<evidence type="ECO:0000313" key="3">
    <source>
        <dbReference type="Proteomes" id="UP000000657"/>
    </source>
</evidence>
<reference evidence="2 3" key="1">
    <citation type="journal article" date="2007" name="Genome Res.">
        <title>Genome characteristics of facultatively symbiotic Frankia sp. strains reflect host range and host plant biogeography.</title>
        <authorList>
            <person name="Normand P."/>
            <person name="Lapierre P."/>
            <person name="Tisa L.S."/>
            <person name="Gogarten J.P."/>
            <person name="Alloisio N."/>
            <person name="Bagnarol E."/>
            <person name="Bassi C.A."/>
            <person name="Berry A.M."/>
            <person name="Bickhart D.M."/>
            <person name="Choisne N."/>
            <person name="Couloux A."/>
            <person name="Cournoyer B."/>
            <person name="Cruveiller S."/>
            <person name="Daubin V."/>
            <person name="Demange N."/>
            <person name="Francino M.P."/>
            <person name="Goltsman E."/>
            <person name="Huang Y."/>
            <person name="Kopp O.R."/>
            <person name="Labarre L."/>
            <person name="Lapidus A."/>
            <person name="Lavire C."/>
            <person name="Marechal J."/>
            <person name="Martinez M."/>
            <person name="Mastronunzio J.E."/>
            <person name="Mullin B.C."/>
            <person name="Niemann J."/>
            <person name="Pujic P."/>
            <person name="Rawnsley T."/>
            <person name="Rouy Z."/>
            <person name="Schenowitz C."/>
            <person name="Sellstedt A."/>
            <person name="Tavares F."/>
            <person name="Tomkins J.P."/>
            <person name="Vallenet D."/>
            <person name="Valverde C."/>
            <person name="Wall L.G."/>
            <person name="Wang Y."/>
            <person name="Medigue C."/>
            <person name="Benson D.R."/>
        </authorList>
    </citation>
    <scope>NUCLEOTIDE SEQUENCE [LARGE SCALE GENOMIC DNA]</scope>
    <source>
        <strain evidence="3">DSM 45986 / CECT 9034 / ACN14a</strain>
    </source>
</reference>
<dbReference type="KEGG" id="fal:FRAAL1815"/>
<feature type="compositionally biased region" description="Low complexity" evidence="1">
    <location>
        <begin position="51"/>
        <end position="68"/>
    </location>
</feature>
<dbReference type="EMBL" id="CT573213">
    <property type="protein sequence ID" value="CAJ60467.1"/>
    <property type="molecule type" value="Genomic_DNA"/>
</dbReference>
<keyword evidence="3" id="KW-1185">Reference proteome</keyword>
<evidence type="ECO:0000256" key="1">
    <source>
        <dbReference type="SAM" id="MobiDB-lite"/>
    </source>
</evidence>
<gene>
    <name evidence="2" type="ordered locus">FRAAL1815</name>
</gene>
<feature type="compositionally biased region" description="Low complexity" evidence="1">
    <location>
        <begin position="1"/>
        <end position="14"/>
    </location>
</feature>
<dbReference type="Proteomes" id="UP000000657">
    <property type="component" value="Chromosome"/>
</dbReference>
<organism evidence="2 3">
    <name type="scientific">Frankia alni (strain DSM 45986 / CECT 9034 / ACN14a)</name>
    <dbReference type="NCBI Taxonomy" id="326424"/>
    <lineage>
        <taxon>Bacteria</taxon>
        <taxon>Bacillati</taxon>
        <taxon>Actinomycetota</taxon>
        <taxon>Actinomycetes</taxon>
        <taxon>Frankiales</taxon>
        <taxon>Frankiaceae</taxon>
        <taxon>Frankia</taxon>
    </lineage>
</organism>
<dbReference type="AlphaFoldDB" id="Q0RPR4"/>